<dbReference type="AlphaFoldDB" id="A0AAP0QWD9"/>
<dbReference type="CDD" id="cd02879">
    <property type="entry name" value="GH18_plant_chitinase_class_V"/>
    <property type="match status" value="1"/>
</dbReference>
<evidence type="ECO:0000256" key="5">
    <source>
        <dbReference type="ARBA" id="ARBA00023295"/>
    </source>
</evidence>
<evidence type="ECO:0000313" key="8">
    <source>
        <dbReference type="EMBL" id="KAK9210628.1"/>
    </source>
</evidence>
<gene>
    <name evidence="8" type="ORF">WN944_002999</name>
</gene>
<evidence type="ECO:0000259" key="7">
    <source>
        <dbReference type="PROSITE" id="PS51910"/>
    </source>
</evidence>
<evidence type="ECO:0000313" key="9">
    <source>
        <dbReference type="Proteomes" id="UP001428341"/>
    </source>
</evidence>
<dbReference type="Pfam" id="PF00704">
    <property type="entry name" value="Glyco_hydro_18"/>
    <property type="match status" value="1"/>
</dbReference>
<dbReference type="EMBL" id="JBCGBO010000004">
    <property type="protein sequence ID" value="KAK9210628.1"/>
    <property type="molecule type" value="Genomic_DNA"/>
</dbReference>
<feature type="signal peptide" evidence="6">
    <location>
        <begin position="1"/>
        <end position="24"/>
    </location>
</feature>
<dbReference type="Gene3D" id="3.20.20.80">
    <property type="entry name" value="Glycosidases"/>
    <property type="match status" value="1"/>
</dbReference>
<evidence type="ECO:0000256" key="1">
    <source>
        <dbReference type="ARBA" id="ARBA00008682"/>
    </source>
</evidence>
<proteinExistence type="inferred from homology"/>
<reference evidence="8 9" key="1">
    <citation type="submission" date="2024-05" db="EMBL/GenBank/DDBJ databases">
        <title>Haplotype-resolved chromosome-level genome assembly of Huyou (Citrus changshanensis).</title>
        <authorList>
            <person name="Miao C."/>
            <person name="Chen W."/>
            <person name="Wu Y."/>
            <person name="Wang L."/>
            <person name="Zhao S."/>
            <person name="Grierson D."/>
            <person name="Xu C."/>
            <person name="Chen K."/>
        </authorList>
    </citation>
    <scope>NUCLEOTIDE SEQUENCE [LARGE SCALE GENOMIC DNA]</scope>
    <source>
        <strain evidence="8">01-14</strain>
        <tissue evidence="8">Leaf</tissue>
    </source>
</reference>
<comment type="caution">
    <text evidence="8">The sequence shown here is derived from an EMBL/GenBank/DDBJ whole genome shotgun (WGS) entry which is preliminary data.</text>
</comment>
<keyword evidence="3" id="KW-0378">Hydrolase</keyword>
<evidence type="ECO:0000256" key="4">
    <source>
        <dbReference type="ARBA" id="ARBA00023180"/>
    </source>
</evidence>
<name>A0AAP0QWD9_9ROSI</name>
<comment type="similarity">
    <text evidence="1">Belongs to the glycosyl hydrolase 18 family. Chitinase class V subfamily.</text>
</comment>
<dbReference type="InterPro" id="IPR029070">
    <property type="entry name" value="Chitinase_insertion_sf"/>
</dbReference>
<dbReference type="InterPro" id="IPR011583">
    <property type="entry name" value="Chitinase_II/V-like_cat"/>
</dbReference>
<sequence>MAPKILPVLLSFTLLLLQLHSSAGQNAVKAAYWFSGTNFPVADIDSTLFTHLFCAFADLDSQNFQVTVSSENQARFSSFTRTVQQKNPAVKALLSIGGGNASKESFAAMASQAASRKSFIDSSINLARSLNFHGLDIDWEYPDAAQMSDFGTLLTEWRSAVAAEARSSGKPALLLTAAVTYSANYFGAINPTSAISNSLDWTNVMAYDFFYNDDRTGLRITGPPAALFSPDRSQVSGDSGIRAWIQSGLSPKKIVLGFPFFGHSLQLANANNHGFWAPTSGVVNGGMMSYKEIRQFIMSTNATKVFNATVVSDYCYSGTTWIGYDDTQSVNTKVKYAKDNGLLGYFAWQISQDDNWILSREGRGPLSHTTHVRLRSLSNRMSNVASQKYLMRSM</sequence>
<dbReference type="Proteomes" id="UP001428341">
    <property type="component" value="Unassembled WGS sequence"/>
</dbReference>
<keyword evidence="5" id="KW-0326">Glycosidase</keyword>
<dbReference type="PANTHER" id="PTHR11177:SF383">
    <property type="entry name" value="GLYCOSYL HYDROLASE FAMILY PROTEIN WITH CHITINASE INSERTION DOMAIN-CONTAINING PROTEIN"/>
    <property type="match status" value="1"/>
</dbReference>
<feature type="chain" id="PRO_5042887542" description="GH18 domain-containing protein" evidence="6">
    <location>
        <begin position="25"/>
        <end position="394"/>
    </location>
</feature>
<dbReference type="SMART" id="SM00636">
    <property type="entry name" value="Glyco_18"/>
    <property type="match status" value="1"/>
</dbReference>
<keyword evidence="9" id="KW-1185">Reference proteome</keyword>
<dbReference type="SUPFAM" id="SSF51445">
    <property type="entry name" value="(Trans)glycosidases"/>
    <property type="match status" value="1"/>
</dbReference>
<evidence type="ECO:0000256" key="6">
    <source>
        <dbReference type="SAM" id="SignalP"/>
    </source>
</evidence>
<dbReference type="PANTHER" id="PTHR11177">
    <property type="entry name" value="CHITINASE"/>
    <property type="match status" value="1"/>
</dbReference>
<dbReference type="PROSITE" id="PS51910">
    <property type="entry name" value="GH18_2"/>
    <property type="match status" value="1"/>
</dbReference>
<dbReference type="GO" id="GO:0006032">
    <property type="term" value="P:chitin catabolic process"/>
    <property type="evidence" value="ECO:0007669"/>
    <property type="project" value="TreeGrafter"/>
</dbReference>
<dbReference type="InterPro" id="IPR050314">
    <property type="entry name" value="Glycosyl_Hydrlase_18"/>
</dbReference>
<dbReference type="GO" id="GO:0005975">
    <property type="term" value="P:carbohydrate metabolic process"/>
    <property type="evidence" value="ECO:0007669"/>
    <property type="project" value="InterPro"/>
</dbReference>
<dbReference type="GO" id="GO:0004568">
    <property type="term" value="F:chitinase activity"/>
    <property type="evidence" value="ECO:0007669"/>
    <property type="project" value="TreeGrafter"/>
</dbReference>
<dbReference type="SUPFAM" id="SSF54556">
    <property type="entry name" value="Chitinase insertion domain"/>
    <property type="match status" value="1"/>
</dbReference>
<dbReference type="GO" id="GO:0008061">
    <property type="term" value="F:chitin binding"/>
    <property type="evidence" value="ECO:0007669"/>
    <property type="project" value="InterPro"/>
</dbReference>
<accession>A0AAP0QWD9</accession>
<protein>
    <recommendedName>
        <fullName evidence="7">GH18 domain-containing protein</fullName>
    </recommendedName>
</protein>
<keyword evidence="4" id="KW-0325">Glycoprotein</keyword>
<dbReference type="InterPro" id="IPR017853">
    <property type="entry name" value="GH"/>
</dbReference>
<feature type="domain" description="GH18" evidence="7">
    <location>
        <begin position="27"/>
        <end position="377"/>
    </location>
</feature>
<dbReference type="FunFam" id="3.10.50.10:FF:000003">
    <property type="entry name" value="Class V chitinase CHIT5b"/>
    <property type="match status" value="1"/>
</dbReference>
<keyword evidence="2 6" id="KW-0732">Signal</keyword>
<evidence type="ECO:0000256" key="2">
    <source>
        <dbReference type="ARBA" id="ARBA00022729"/>
    </source>
</evidence>
<dbReference type="Gene3D" id="3.10.50.10">
    <property type="match status" value="1"/>
</dbReference>
<dbReference type="InterPro" id="IPR001223">
    <property type="entry name" value="Glyco_hydro18_cat"/>
</dbReference>
<dbReference type="GO" id="GO:0005576">
    <property type="term" value="C:extracellular region"/>
    <property type="evidence" value="ECO:0007669"/>
    <property type="project" value="TreeGrafter"/>
</dbReference>
<evidence type="ECO:0000256" key="3">
    <source>
        <dbReference type="ARBA" id="ARBA00022801"/>
    </source>
</evidence>
<organism evidence="8 9">
    <name type="scientific">Citrus x changshan-huyou</name>
    <dbReference type="NCBI Taxonomy" id="2935761"/>
    <lineage>
        <taxon>Eukaryota</taxon>
        <taxon>Viridiplantae</taxon>
        <taxon>Streptophyta</taxon>
        <taxon>Embryophyta</taxon>
        <taxon>Tracheophyta</taxon>
        <taxon>Spermatophyta</taxon>
        <taxon>Magnoliopsida</taxon>
        <taxon>eudicotyledons</taxon>
        <taxon>Gunneridae</taxon>
        <taxon>Pentapetalae</taxon>
        <taxon>rosids</taxon>
        <taxon>malvids</taxon>
        <taxon>Sapindales</taxon>
        <taxon>Rutaceae</taxon>
        <taxon>Aurantioideae</taxon>
        <taxon>Citrus</taxon>
    </lineage>
</organism>